<comment type="caution">
    <text evidence="3">The sequence shown here is derived from an EMBL/GenBank/DDBJ whole genome shotgun (WGS) entry which is preliminary data.</text>
</comment>
<name>A0A6L2MX17_TANCI</name>
<feature type="compositionally biased region" description="Pro residues" evidence="2">
    <location>
        <begin position="550"/>
        <end position="566"/>
    </location>
</feature>
<organism evidence="3">
    <name type="scientific">Tanacetum cinerariifolium</name>
    <name type="common">Dalmatian daisy</name>
    <name type="synonym">Chrysanthemum cinerariifolium</name>
    <dbReference type="NCBI Taxonomy" id="118510"/>
    <lineage>
        <taxon>Eukaryota</taxon>
        <taxon>Viridiplantae</taxon>
        <taxon>Streptophyta</taxon>
        <taxon>Embryophyta</taxon>
        <taxon>Tracheophyta</taxon>
        <taxon>Spermatophyta</taxon>
        <taxon>Magnoliopsida</taxon>
        <taxon>eudicotyledons</taxon>
        <taxon>Gunneridae</taxon>
        <taxon>Pentapetalae</taxon>
        <taxon>asterids</taxon>
        <taxon>campanulids</taxon>
        <taxon>Asterales</taxon>
        <taxon>Asteraceae</taxon>
        <taxon>Asteroideae</taxon>
        <taxon>Anthemideae</taxon>
        <taxon>Anthemidinae</taxon>
        <taxon>Tanacetum</taxon>
    </lineage>
</organism>
<feature type="region of interest" description="Disordered" evidence="2">
    <location>
        <begin position="168"/>
        <end position="226"/>
    </location>
</feature>
<gene>
    <name evidence="3" type="ORF">Tci_050381</name>
</gene>
<evidence type="ECO:0000256" key="2">
    <source>
        <dbReference type="SAM" id="MobiDB-lite"/>
    </source>
</evidence>
<feature type="non-terminal residue" evidence="3">
    <location>
        <position position="1"/>
    </location>
</feature>
<feature type="region of interest" description="Disordered" evidence="2">
    <location>
        <begin position="467"/>
        <end position="488"/>
    </location>
</feature>
<evidence type="ECO:0000313" key="3">
    <source>
        <dbReference type="EMBL" id="GEU78403.1"/>
    </source>
</evidence>
<keyword evidence="1" id="KW-0175">Coiled coil</keyword>
<accession>A0A6L2MX17</accession>
<dbReference type="EMBL" id="BKCJ010007664">
    <property type="protein sequence ID" value="GEU78403.1"/>
    <property type="molecule type" value="Genomic_DNA"/>
</dbReference>
<feature type="coiled-coil region" evidence="1">
    <location>
        <begin position="495"/>
        <end position="529"/>
    </location>
</feature>
<feature type="region of interest" description="Disordered" evidence="2">
    <location>
        <begin position="538"/>
        <end position="602"/>
    </location>
</feature>
<protein>
    <recommendedName>
        <fullName evidence="4">E-beta-farnesene synthase</fullName>
    </recommendedName>
</protein>
<sequence>TMADVNVNAPADQAPTMAPPTRIDDQIMPHIRWILWGVVNRAHIDYAERIWEEFTQSIHTFIEDKKNLAHHTHGKKKATLIVILSIWFTKLIIYHLQRKHKFYPRLDYLLHMPNEEPVLGYLKFNAKRTKREVFGMPIPGNLITANIQGKPYYQEYLAKVAKHQRYLAGEQGSDPDSPALKPTKATKESKPSAPKANLRPPVTKSASSQQPEPKPAPAKSQGKKRKLRALEESLKSIYDAPRGSLASVVIRELASRKYQPLLEVQGKGKEKVTDEQVSRDLLTLQTPKKKSLVDQYIFQRHTSTPTGSSGHDESSSLYVELGLTDSEVESDEDVLGIDARVQGQAGPNPSDAASSQPLPLVVHAGPNLEYMDLEVTDVSTQPHPEQMMNGLLQRLTRRPQLGDLFFNDKPSEANNETTTAETEAESMVSVTIQLDTSAIPPMKTSIINLTPRPESHNVHRPLQATATKTTTTTTIHPPPSQPQQSTKDSMLMKRISELEHIMANLIQENKHLEERLDTLEKSMNRDHSEELLKDLAEAHKKKKKRRDSPKTPPGSPPHQPPPPSPPAGTSGASGSPGASGSSQVLPPPPPPPSTNHEAWTTTDTRLRLYVSSTPEDLQMDDEMAPDAQAQSFDDEDIKNTNIPKVNLWQDWWKPLEEDIPTSPEPAWSISSSDVPVPKKNWASALGSTYLPPPENSLLAQTGDMEMFMDWFCKRQGITELKPQDLEGPAFELVKVFHPNVIHLQYQMEECHKLLTDSMDDSIIKHNVSKPLPLGGPPGQPYYPDVGLEQMVPDHMWIDEECKYDIAAIAVRTHIRILSVFRIKVFSMYEYDYMKKIVLRRADLNEHIITERDFKYLYPSDFEDLYLLNLQGHLNHLPPKDKKILTTAVNLSIRHLVIRQRVKDFQLGIESYQTQLNLTKPRWDATGFEYKHDYTVIDSPRAVTFRDRYGVQMIMRFNEIYKFSDGTLHQIDEVLDYRVKEFKVNMMNPGLNISFWTRKDVDRSKEFMFAIQKWLKTRRIFRNLESFVGG</sequence>
<proteinExistence type="predicted"/>
<feature type="compositionally biased region" description="Low complexity" evidence="2">
    <location>
        <begin position="412"/>
        <end position="421"/>
    </location>
</feature>
<reference evidence="3" key="1">
    <citation type="journal article" date="2019" name="Sci. Rep.">
        <title>Draft genome of Tanacetum cinerariifolium, the natural source of mosquito coil.</title>
        <authorList>
            <person name="Yamashiro T."/>
            <person name="Shiraishi A."/>
            <person name="Satake H."/>
            <person name="Nakayama K."/>
        </authorList>
    </citation>
    <scope>NUCLEOTIDE SEQUENCE</scope>
</reference>
<evidence type="ECO:0008006" key="4">
    <source>
        <dbReference type="Google" id="ProtNLM"/>
    </source>
</evidence>
<feature type="region of interest" description="Disordered" evidence="2">
    <location>
        <begin position="405"/>
        <end position="426"/>
    </location>
</feature>
<dbReference type="AlphaFoldDB" id="A0A6L2MX17"/>
<evidence type="ECO:0000256" key="1">
    <source>
        <dbReference type="SAM" id="Coils"/>
    </source>
</evidence>
<feature type="compositionally biased region" description="Low complexity" evidence="2">
    <location>
        <begin position="567"/>
        <end position="582"/>
    </location>
</feature>